<protein>
    <submittedName>
        <fullName evidence="2">Helix-turn-helix domain</fullName>
    </submittedName>
</protein>
<dbReference type="Pfam" id="PF12728">
    <property type="entry name" value="HTH_17"/>
    <property type="match status" value="1"/>
</dbReference>
<proteinExistence type="predicted"/>
<evidence type="ECO:0000313" key="3">
    <source>
        <dbReference type="Proteomes" id="UP000057820"/>
    </source>
</evidence>
<organism evidence="2 3">
    <name type="scientific">Nocardia farcinica</name>
    <dbReference type="NCBI Taxonomy" id="37329"/>
    <lineage>
        <taxon>Bacteria</taxon>
        <taxon>Bacillati</taxon>
        <taxon>Actinomycetota</taxon>
        <taxon>Actinomycetes</taxon>
        <taxon>Mycobacteriales</taxon>
        <taxon>Nocardiaceae</taxon>
        <taxon>Nocardia</taxon>
    </lineage>
</organism>
<feature type="domain" description="Helix-turn-helix" evidence="1">
    <location>
        <begin position="8"/>
        <end position="57"/>
    </location>
</feature>
<accession>A0A0H5NQY4</accession>
<dbReference type="InterPro" id="IPR041657">
    <property type="entry name" value="HTH_17"/>
</dbReference>
<sequence>MEANTDYWLTRQEVADRLRLPVKTVAQWAYQNRGPKFRRIGRHTRYLLADLIEWENAQEMGGSDAA</sequence>
<reference evidence="3" key="1">
    <citation type="submission" date="2015-03" db="EMBL/GenBank/DDBJ databases">
        <authorList>
            <consortium name="Pathogen Informatics"/>
        </authorList>
    </citation>
    <scope>NUCLEOTIDE SEQUENCE [LARGE SCALE GENOMIC DNA]</scope>
    <source>
        <strain evidence="3">NCTC11134</strain>
    </source>
</reference>
<evidence type="ECO:0000313" key="2">
    <source>
        <dbReference type="EMBL" id="CRY77793.1"/>
    </source>
</evidence>
<dbReference type="EMBL" id="LN868938">
    <property type="protein sequence ID" value="CRY77793.1"/>
    <property type="molecule type" value="Genomic_DNA"/>
</dbReference>
<dbReference type="AlphaFoldDB" id="A0A0H5NQY4"/>
<gene>
    <name evidence="2" type="ORF">ERS450000_02595</name>
</gene>
<dbReference type="Proteomes" id="UP000057820">
    <property type="component" value="Chromosome 1"/>
</dbReference>
<dbReference type="RefSeq" id="WP_060592730.1">
    <property type="nucleotide sequence ID" value="NZ_CP031418.1"/>
</dbReference>
<dbReference type="KEGG" id="nfr:ERS450000_02595"/>
<dbReference type="InterPro" id="IPR009061">
    <property type="entry name" value="DNA-bd_dom_put_sf"/>
</dbReference>
<evidence type="ECO:0000259" key="1">
    <source>
        <dbReference type="Pfam" id="PF12728"/>
    </source>
</evidence>
<dbReference type="SUPFAM" id="SSF46955">
    <property type="entry name" value="Putative DNA-binding domain"/>
    <property type="match status" value="1"/>
</dbReference>
<name>A0A0H5NQY4_NOCFR</name>